<reference evidence="1 2" key="1">
    <citation type="journal article" date="2016" name="Proc. Natl. Acad. Sci. U.S.A.">
        <title>Lipid metabolic changes in an early divergent fungus govern the establishment of a mutualistic symbiosis with endobacteria.</title>
        <authorList>
            <person name="Lastovetsky O.A."/>
            <person name="Gaspar M.L."/>
            <person name="Mondo S.J."/>
            <person name="LaButti K.M."/>
            <person name="Sandor L."/>
            <person name="Grigoriev I.V."/>
            <person name="Henry S.A."/>
            <person name="Pawlowska T.E."/>
        </authorList>
    </citation>
    <scope>NUCLEOTIDE SEQUENCE [LARGE SCALE GENOMIC DNA]</scope>
    <source>
        <strain evidence="1 2">ATCC 11559</strain>
    </source>
</reference>
<gene>
    <name evidence="1" type="ORF">BCV71DRAFT_269640</name>
</gene>
<evidence type="ECO:0000313" key="2">
    <source>
        <dbReference type="Proteomes" id="UP000242381"/>
    </source>
</evidence>
<organism evidence="1 2">
    <name type="scientific">Rhizopus microsporus</name>
    <dbReference type="NCBI Taxonomy" id="58291"/>
    <lineage>
        <taxon>Eukaryota</taxon>
        <taxon>Fungi</taxon>
        <taxon>Fungi incertae sedis</taxon>
        <taxon>Mucoromycota</taxon>
        <taxon>Mucoromycotina</taxon>
        <taxon>Mucoromycetes</taxon>
        <taxon>Mucorales</taxon>
        <taxon>Mucorineae</taxon>
        <taxon>Rhizopodaceae</taxon>
        <taxon>Rhizopus</taxon>
    </lineage>
</organism>
<dbReference type="EMBL" id="KV921258">
    <property type="protein sequence ID" value="ORE23481.1"/>
    <property type="molecule type" value="Genomic_DNA"/>
</dbReference>
<proteinExistence type="predicted"/>
<dbReference type="VEuPathDB" id="FungiDB:BCV72DRAFT_256425"/>
<dbReference type="Proteomes" id="UP000242381">
    <property type="component" value="Unassembled WGS sequence"/>
</dbReference>
<evidence type="ECO:0000313" key="1">
    <source>
        <dbReference type="EMBL" id="ORE23481.1"/>
    </source>
</evidence>
<dbReference type="OMA" id="ETAYWAM"/>
<name>A0A1X0SH18_RHIZD</name>
<sequence length="287" mass="33899">MRYSLSVFDQKNILPVLLVVNTDGFSSKQFREGNFVKRDNEPYYVLSSPFWAKQVRIYNSDSIASHLQTPMEKMTALVHFLTRQQKHIIALDEYMNPTLQRIYTMAHQIFTEKSNDKPNTRKLLKITSSNNAVSRKRIAKYAQDGINFAASFKRRCTEEESGCVTPIHITKTKDLLFVEKFMEQYKGKMKWTTCFEEGVKEAQPKSCLSEKKKTTSMSDCYFRYFRYFYAIKHCWHLQSNTLHSQHSVNTRKKMNEQDTIIMIIFLIRRCEPAKGQRLLCPFVRFMR</sequence>
<protein>
    <submittedName>
        <fullName evidence="1">Uncharacterized protein</fullName>
    </submittedName>
</protein>
<dbReference type="AlphaFoldDB" id="A0A1X0SH18"/>
<accession>A0A1X0SH18</accession>